<dbReference type="AlphaFoldDB" id="X1T9I6"/>
<comment type="caution">
    <text evidence="1">The sequence shown here is derived from an EMBL/GenBank/DDBJ whole genome shotgun (WGS) entry which is preliminary data.</text>
</comment>
<feature type="non-terminal residue" evidence="1">
    <location>
        <position position="1"/>
    </location>
</feature>
<reference evidence="1" key="1">
    <citation type="journal article" date="2014" name="Front. Microbiol.">
        <title>High frequency of phylogenetically diverse reductive dehalogenase-homologous genes in deep subseafloor sedimentary metagenomes.</title>
        <authorList>
            <person name="Kawai M."/>
            <person name="Futagami T."/>
            <person name="Toyoda A."/>
            <person name="Takaki Y."/>
            <person name="Nishi S."/>
            <person name="Hori S."/>
            <person name="Arai W."/>
            <person name="Tsubouchi T."/>
            <person name="Morono Y."/>
            <person name="Uchiyama I."/>
            <person name="Ito T."/>
            <person name="Fujiyama A."/>
            <person name="Inagaki F."/>
            <person name="Takami H."/>
        </authorList>
    </citation>
    <scope>NUCLEOTIDE SEQUENCE</scope>
    <source>
        <strain evidence="1">Expedition CK06-06</strain>
    </source>
</reference>
<organism evidence="1">
    <name type="scientific">marine sediment metagenome</name>
    <dbReference type="NCBI Taxonomy" id="412755"/>
    <lineage>
        <taxon>unclassified sequences</taxon>
        <taxon>metagenomes</taxon>
        <taxon>ecological metagenomes</taxon>
    </lineage>
</organism>
<dbReference type="EMBL" id="BARW01017454">
    <property type="protein sequence ID" value="GAJ01983.1"/>
    <property type="molecule type" value="Genomic_DNA"/>
</dbReference>
<feature type="non-terminal residue" evidence="1">
    <location>
        <position position="280"/>
    </location>
</feature>
<evidence type="ECO:0000313" key="1">
    <source>
        <dbReference type="EMBL" id="GAJ01983.1"/>
    </source>
</evidence>
<protein>
    <submittedName>
        <fullName evidence="1">Uncharacterized protein</fullName>
    </submittedName>
</protein>
<gene>
    <name evidence="1" type="ORF">S12H4_30151</name>
</gene>
<sequence>GSEPTEQYGIMYDRNTPIPITTTTHVRSAAFKPGWKSADVTTHTYIFVDDVARQPANPPGWPSDWGYSSDAGAVVPADYEMDPRVVNNTQPGYSVRDALLDIPTVSISMLPDDFISDPIGIYANPQSRWERKCSVEYIFPDNTTGFQHDCKIEIHGNASRRPYRMQKHSLRLTFTSLYGPAKLNYPLFPESPVDEFNQLVLRATFTDSWGLVSWSSSRYRPNDSQYIRDVWMKESLGDMGQPSSRGNFVHLYVNGLYFGIHNLTERLADDFFAIRLGGEP</sequence>
<name>X1T9I6_9ZZZZ</name>
<dbReference type="Pfam" id="PF08757">
    <property type="entry name" value="CotH"/>
    <property type="match status" value="1"/>
</dbReference>
<accession>X1T9I6</accession>
<dbReference type="InterPro" id="IPR014867">
    <property type="entry name" value="Spore_coat_CotH_CotH2/3/7"/>
</dbReference>
<proteinExistence type="predicted"/>